<dbReference type="Gene3D" id="3.30.1330.20">
    <property type="entry name" value="Tubulin/FtsZ, C-terminal domain"/>
    <property type="match status" value="1"/>
</dbReference>
<feature type="domain" description="Tubulin/FtsZ 2-layer sandwich" evidence="10">
    <location>
        <begin position="248"/>
        <end position="380"/>
    </location>
</feature>
<keyword evidence="7" id="KW-0206">Cytoskeleton</keyword>
<dbReference type="InterPro" id="IPR000217">
    <property type="entry name" value="Tubulin"/>
</dbReference>
<dbReference type="SMART" id="SM00865">
    <property type="entry name" value="Tubulin_C"/>
    <property type="match status" value="1"/>
</dbReference>
<protein>
    <recommendedName>
        <fullName evidence="8">Tubulin beta chain</fullName>
    </recommendedName>
</protein>
<dbReference type="InterPro" id="IPR008280">
    <property type="entry name" value="Tub_FtsZ_C"/>
</dbReference>
<dbReference type="PANTHER" id="PTHR11588">
    <property type="entry name" value="TUBULIN"/>
    <property type="match status" value="1"/>
</dbReference>
<dbReference type="Pfam" id="PF03953">
    <property type="entry name" value="Tubulin_C"/>
    <property type="match status" value="1"/>
</dbReference>
<evidence type="ECO:0000256" key="6">
    <source>
        <dbReference type="ARBA" id="ARBA00023134"/>
    </source>
</evidence>
<dbReference type="CDD" id="cd02187">
    <property type="entry name" value="beta_tubulin"/>
    <property type="match status" value="1"/>
</dbReference>
<dbReference type="InterPro" id="IPR003008">
    <property type="entry name" value="Tubulin_FtsZ_GTPase"/>
</dbReference>
<dbReference type="PRINTS" id="PR01163">
    <property type="entry name" value="BETATUBULIN"/>
</dbReference>
<evidence type="ECO:0000313" key="12">
    <source>
        <dbReference type="Proteomes" id="UP001390339"/>
    </source>
</evidence>
<dbReference type="SUPFAM" id="SSF55307">
    <property type="entry name" value="Tubulin C-terminal domain-like"/>
    <property type="match status" value="1"/>
</dbReference>
<proteinExistence type="inferred from homology"/>
<name>A0ABR2IWL7_9PEZI</name>
<dbReference type="PRINTS" id="PR01161">
    <property type="entry name" value="TUBULIN"/>
</dbReference>
<organism evidence="11 12">
    <name type="scientific">Apiospora arundinis</name>
    <dbReference type="NCBI Taxonomy" id="335852"/>
    <lineage>
        <taxon>Eukaryota</taxon>
        <taxon>Fungi</taxon>
        <taxon>Dikarya</taxon>
        <taxon>Ascomycota</taxon>
        <taxon>Pezizomycotina</taxon>
        <taxon>Sordariomycetes</taxon>
        <taxon>Xylariomycetidae</taxon>
        <taxon>Amphisphaeriales</taxon>
        <taxon>Apiosporaceae</taxon>
        <taxon>Apiospora</taxon>
    </lineage>
</organism>
<comment type="subcellular location">
    <subcellularLocation>
        <location evidence="1">Cytoplasm</location>
        <location evidence="1">Cytoskeleton</location>
    </subcellularLocation>
</comment>
<keyword evidence="6 8" id="KW-0342">GTP-binding</keyword>
<dbReference type="InterPro" id="IPR002453">
    <property type="entry name" value="Beta_tubulin"/>
</dbReference>
<evidence type="ECO:0000256" key="4">
    <source>
        <dbReference type="ARBA" id="ARBA00022701"/>
    </source>
</evidence>
<gene>
    <name evidence="11" type="ORF">PGQ11_007582</name>
</gene>
<dbReference type="SMART" id="SM00864">
    <property type="entry name" value="Tubulin"/>
    <property type="match status" value="1"/>
</dbReference>
<evidence type="ECO:0000259" key="10">
    <source>
        <dbReference type="SMART" id="SM00865"/>
    </source>
</evidence>
<comment type="subunit">
    <text evidence="3 8">Dimer of alpha and beta chains. A typical microtubule is a hollow water-filled tube with an outer diameter of 25 nm and an inner diameter of 15 nM. Alpha-beta heterodimers associate head-to-tail to form protofilaments running lengthwise along the microtubule wall with the beta-tubulin subunit facing the microtubule plus end conferring a structural polarity. Microtubules usually have 13 protofilaments but different protofilament numbers can be found in some organisms and specialized cells.</text>
</comment>
<keyword evidence="7" id="KW-0963">Cytoplasm</keyword>
<dbReference type="EMBL" id="JAPCWZ010000004">
    <property type="protein sequence ID" value="KAK8869004.1"/>
    <property type="molecule type" value="Genomic_DNA"/>
</dbReference>
<evidence type="ECO:0000256" key="3">
    <source>
        <dbReference type="ARBA" id="ARBA00011747"/>
    </source>
</evidence>
<evidence type="ECO:0000313" key="11">
    <source>
        <dbReference type="EMBL" id="KAK8869004.1"/>
    </source>
</evidence>
<evidence type="ECO:0000256" key="1">
    <source>
        <dbReference type="ARBA" id="ARBA00004245"/>
    </source>
</evidence>
<dbReference type="Gene3D" id="1.10.287.600">
    <property type="entry name" value="Helix hairpin bin"/>
    <property type="match status" value="1"/>
</dbReference>
<feature type="domain" description="Tubulin/FtsZ GTPase" evidence="9">
    <location>
        <begin position="47"/>
        <end position="246"/>
    </location>
</feature>
<dbReference type="InterPro" id="IPR036525">
    <property type="entry name" value="Tubulin/FtsZ_GTPase_sf"/>
</dbReference>
<keyword evidence="5 8" id="KW-0547">Nucleotide-binding</keyword>
<comment type="function">
    <text evidence="8">Tubulin is the major constituent of microtubules, a cylinder consisting of laterally associated linear protofilaments composed of alpha- and beta-tubulin heterodimers. Microtubules grow by the addition of GTP-tubulin dimers to the microtubule end, where a stabilizing cap forms. Below the cap, tubulin dimers are in GDP-bound state, owing to GTPase activity of alpha-tubulin.</text>
</comment>
<dbReference type="SUPFAM" id="SSF52490">
    <property type="entry name" value="Tubulin nucleotide-binding domain-like"/>
    <property type="match status" value="1"/>
</dbReference>
<dbReference type="InterPro" id="IPR037103">
    <property type="entry name" value="Tubulin/FtsZ-like_C"/>
</dbReference>
<evidence type="ECO:0000259" key="9">
    <source>
        <dbReference type="SMART" id="SM00864"/>
    </source>
</evidence>
<dbReference type="Proteomes" id="UP001390339">
    <property type="component" value="Unassembled WGS sequence"/>
</dbReference>
<accession>A0ABR2IWL7</accession>
<evidence type="ECO:0000256" key="2">
    <source>
        <dbReference type="ARBA" id="ARBA00009636"/>
    </source>
</evidence>
<comment type="similarity">
    <text evidence="2 8">Belongs to the tubulin family.</text>
</comment>
<dbReference type="Pfam" id="PF00091">
    <property type="entry name" value="Tubulin"/>
    <property type="match status" value="1"/>
</dbReference>
<dbReference type="InterPro" id="IPR023123">
    <property type="entry name" value="Tubulin_C"/>
</dbReference>
<keyword evidence="12" id="KW-1185">Reference proteome</keyword>
<dbReference type="InterPro" id="IPR018316">
    <property type="entry name" value="Tubulin/FtsZ_2-layer-sand-dom"/>
</dbReference>
<evidence type="ECO:0000256" key="8">
    <source>
        <dbReference type="RuleBase" id="RU000352"/>
    </source>
</evidence>
<evidence type="ECO:0000256" key="7">
    <source>
        <dbReference type="ARBA" id="ARBA00023212"/>
    </source>
</evidence>
<keyword evidence="4 8" id="KW-0493">Microtubule</keyword>
<reference evidence="11 12" key="1">
    <citation type="journal article" date="2024" name="IMA Fungus">
        <title>Apiospora arundinis, a panoply of carbohydrate-active enzymes and secondary metabolites.</title>
        <authorList>
            <person name="Sorensen T."/>
            <person name="Petersen C."/>
            <person name="Muurmann A.T."/>
            <person name="Christiansen J.V."/>
            <person name="Brundto M.L."/>
            <person name="Overgaard C.K."/>
            <person name="Boysen A.T."/>
            <person name="Wollenberg R.D."/>
            <person name="Larsen T.O."/>
            <person name="Sorensen J.L."/>
            <person name="Nielsen K.L."/>
            <person name="Sondergaard T.E."/>
        </authorList>
    </citation>
    <scope>NUCLEOTIDE SEQUENCE [LARGE SCALE GENOMIC DNA]</scope>
    <source>
        <strain evidence="11 12">AAU 773</strain>
    </source>
</reference>
<evidence type="ECO:0000256" key="5">
    <source>
        <dbReference type="ARBA" id="ARBA00022741"/>
    </source>
</evidence>
<comment type="caution">
    <text evidence="11">The sequence shown here is derived from an EMBL/GenBank/DDBJ whole genome shotgun (WGS) entry which is preliminary data.</text>
</comment>
<dbReference type="Gene3D" id="3.40.50.1440">
    <property type="entry name" value="Tubulin/FtsZ, GTPase domain"/>
    <property type="match status" value="1"/>
</dbReference>
<sequence>MHEIIHLQVGNCGNQIGTRFWENVIGEHGLDSDGLYRGTISQQLERINVYFNEASNNRYTPRAVLVDSKPSTADTVRAGVLGQLFRPDSYVVDPSGFGAAKCWPRGHYGMEVRFLDQVLDAVRREAEDCDCLQGFQMVHSLGGGTGSGLGTLLLSKLRDEFPDRTMATFSVLPSASVSESLVEPYNAVLSISQLIEHADATFCIDNEALYNISQRTSKLLTSTYDDFTYLASAIMSGVTTPFRFPGQLHSDLRKLTANMVPSPRLHFLVAGSRPLLNRDGHPTNTISVPEHIRDLFDPANIAIASDVRNGRYLACSAIFRGEAVMREVQDQLDILSRSMNWIPSHVRATWCSVPPCGMRASSTLVGNSTGIRGVFSRFDEQFTSLFRRKAYIWGYNSHLMDEMELVEAQSNMVDLMEEYQHCEDATSCGDDDECTAAEPVHGVT</sequence>
<dbReference type="PROSITE" id="PS00227">
    <property type="entry name" value="TUBULIN"/>
    <property type="match status" value="1"/>
</dbReference>
<dbReference type="InterPro" id="IPR017975">
    <property type="entry name" value="Tubulin_CS"/>
</dbReference>